<feature type="region of interest" description="Disordered" evidence="1">
    <location>
        <begin position="105"/>
        <end position="130"/>
    </location>
</feature>
<dbReference type="Proteomes" id="UP000032141">
    <property type="component" value="Chromosome C4"/>
</dbReference>
<reference evidence="2 3" key="1">
    <citation type="journal article" date="2014" name="Genome Biol.">
        <title>Transcriptome and methylome profiling reveals relics of genome dominance in the mesopolyploid Brassica oleracea.</title>
        <authorList>
            <person name="Parkin I.A."/>
            <person name="Koh C."/>
            <person name="Tang H."/>
            <person name="Robinson S.J."/>
            <person name="Kagale S."/>
            <person name="Clarke W.E."/>
            <person name="Town C.D."/>
            <person name="Nixon J."/>
            <person name="Krishnakumar V."/>
            <person name="Bidwell S.L."/>
            <person name="Denoeud F."/>
            <person name="Belcram H."/>
            <person name="Links M.G."/>
            <person name="Just J."/>
            <person name="Clarke C."/>
            <person name="Bender T."/>
            <person name="Huebert T."/>
            <person name="Mason A.S."/>
            <person name="Pires J.C."/>
            <person name="Barker G."/>
            <person name="Moore J."/>
            <person name="Walley P.G."/>
            <person name="Manoli S."/>
            <person name="Batley J."/>
            <person name="Edwards D."/>
            <person name="Nelson M.N."/>
            <person name="Wang X."/>
            <person name="Paterson A.H."/>
            <person name="King G."/>
            <person name="Bancroft I."/>
            <person name="Chalhoub B."/>
            <person name="Sharpe A.G."/>
        </authorList>
    </citation>
    <scope>NUCLEOTIDE SEQUENCE</scope>
    <source>
        <strain evidence="2 3">cv. TO1000</strain>
    </source>
</reference>
<dbReference type="EnsemblPlants" id="Bo4g186100.1">
    <property type="protein sequence ID" value="Bo4g186100.1"/>
    <property type="gene ID" value="Bo4g186100"/>
</dbReference>
<sequence>MTGNAGLVNLETEEEKQEANEPKQRSGEEDCEEDDLFEINLEAVSDAKSSRRYECQRFPARTGSVLLANCLLPAADISGAVPATSRAWNDLVWFRRLLYVENLGTDRDDTETPNPDAKPTHLHNPDAKPTPCLPNSVKHCYLDLNGQSKLKHIS</sequence>
<evidence type="ECO:0000313" key="3">
    <source>
        <dbReference type="Proteomes" id="UP000032141"/>
    </source>
</evidence>
<dbReference type="OMA" id="RRYECQR"/>
<dbReference type="Gramene" id="Bo4g186100.1">
    <property type="protein sequence ID" value="Bo4g186100.1"/>
    <property type="gene ID" value="Bo4g186100"/>
</dbReference>
<feature type="region of interest" description="Disordered" evidence="1">
    <location>
        <begin position="1"/>
        <end position="33"/>
    </location>
</feature>
<feature type="compositionally biased region" description="Basic and acidic residues" evidence="1">
    <location>
        <begin position="17"/>
        <end position="28"/>
    </location>
</feature>
<organism evidence="2 3">
    <name type="scientific">Brassica oleracea var. oleracea</name>
    <dbReference type="NCBI Taxonomy" id="109376"/>
    <lineage>
        <taxon>Eukaryota</taxon>
        <taxon>Viridiplantae</taxon>
        <taxon>Streptophyta</taxon>
        <taxon>Embryophyta</taxon>
        <taxon>Tracheophyta</taxon>
        <taxon>Spermatophyta</taxon>
        <taxon>Magnoliopsida</taxon>
        <taxon>eudicotyledons</taxon>
        <taxon>Gunneridae</taxon>
        <taxon>Pentapetalae</taxon>
        <taxon>rosids</taxon>
        <taxon>malvids</taxon>
        <taxon>Brassicales</taxon>
        <taxon>Brassicaceae</taxon>
        <taxon>Brassiceae</taxon>
        <taxon>Brassica</taxon>
    </lineage>
</organism>
<accession>A0A0D3C4J4</accession>
<evidence type="ECO:0000256" key="1">
    <source>
        <dbReference type="SAM" id="MobiDB-lite"/>
    </source>
</evidence>
<dbReference type="HOGENOM" id="CLU_143761_0_0_1"/>
<proteinExistence type="predicted"/>
<protein>
    <submittedName>
        <fullName evidence="2">Uncharacterized protein</fullName>
    </submittedName>
</protein>
<evidence type="ECO:0000313" key="2">
    <source>
        <dbReference type="EnsemblPlants" id="Bo4g186100.1"/>
    </source>
</evidence>
<reference evidence="2" key="2">
    <citation type="submission" date="2015-03" db="UniProtKB">
        <authorList>
            <consortium name="EnsemblPlants"/>
        </authorList>
    </citation>
    <scope>IDENTIFICATION</scope>
</reference>
<keyword evidence="3" id="KW-1185">Reference proteome</keyword>
<name>A0A0D3C4J4_BRAOL</name>
<dbReference type="AlphaFoldDB" id="A0A0D3C4J4"/>